<dbReference type="EMBL" id="JAMKFB020000022">
    <property type="protein sequence ID" value="KAL0161731.1"/>
    <property type="molecule type" value="Genomic_DNA"/>
</dbReference>
<proteinExistence type="predicted"/>
<reference evidence="1 2" key="1">
    <citation type="submission" date="2024-05" db="EMBL/GenBank/DDBJ databases">
        <title>Genome sequencing and assembly of Indian major carp, Cirrhinus mrigala (Hamilton, 1822).</title>
        <authorList>
            <person name="Mohindra V."/>
            <person name="Chowdhury L.M."/>
            <person name="Lal K."/>
            <person name="Jena J.K."/>
        </authorList>
    </citation>
    <scope>NUCLEOTIDE SEQUENCE [LARGE SCALE GENOMIC DNA]</scope>
    <source>
        <strain evidence="1">CM1030</strain>
        <tissue evidence="1">Blood</tissue>
    </source>
</reference>
<comment type="caution">
    <text evidence="1">The sequence shown here is derived from an EMBL/GenBank/DDBJ whole genome shotgun (WGS) entry which is preliminary data.</text>
</comment>
<name>A0ABD0NKQ1_CIRMR</name>
<evidence type="ECO:0000313" key="2">
    <source>
        <dbReference type="Proteomes" id="UP001529510"/>
    </source>
</evidence>
<feature type="non-terminal residue" evidence="1">
    <location>
        <position position="129"/>
    </location>
</feature>
<keyword evidence="2" id="KW-1185">Reference proteome</keyword>
<dbReference type="Proteomes" id="UP001529510">
    <property type="component" value="Unassembled WGS sequence"/>
</dbReference>
<evidence type="ECO:0000313" key="1">
    <source>
        <dbReference type="EMBL" id="KAL0161731.1"/>
    </source>
</evidence>
<sequence length="129" mass="14393">AIGGRAYALLRSLTAPVKPADVSFENIVKTMQDHLAPKPLLIAERFRFHKRNQNEGESISAYTAELYKVQKKKSKNVHVIAQNSDEESDTGLANLEIYSLKSDLKQAIWLTPQINGKIIRMELDTGSAV</sequence>
<gene>
    <name evidence="1" type="ORF">M9458_045456</name>
</gene>
<accession>A0ABD0NKQ1</accession>
<feature type="non-terminal residue" evidence="1">
    <location>
        <position position="1"/>
    </location>
</feature>
<organism evidence="1 2">
    <name type="scientific">Cirrhinus mrigala</name>
    <name type="common">Mrigala</name>
    <dbReference type="NCBI Taxonomy" id="683832"/>
    <lineage>
        <taxon>Eukaryota</taxon>
        <taxon>Metazoa</taxon>
        <taxon>Chordata</taxon>
        <taxon>Craniata</taxon>
        <taxon>Vertebrata</taxon>
        <taxon>Euteleostomi</taxon>
        <taxon>Actinopterygii</taxon>
        <taxon>Neopterygii</taxon>
        <taxon>Teleostei</taxon>
        <taxon>Ostariophysi</taxon>
        <taxon>Cypriniformes</taxon>
        <taxon>Cyprinidae</taxon>
        <taxon>Labeoninae</taxon>
        <taxon>Labeonini</taxon>
        <taxon>Cirrhinus</taxon>
    </lineage>
</organism>
<protein>
    <submittedName>
        <fullName evidence="1">Uncharacterized protein</fullName>
    </submittedName>
</protein>
<dbReference type="AlphaFoldDB" id="A0ABD0NKQ1"/>